<name>A0A1I2ZLZ1_9MICO</name>
<gene>
    <name evidence="8" type="ORF">E3O11_00595</name>
    <name evidence="7" type="ORF">SAMN05216274_104126</name>
</gene>
<evidence type="ECO:0000313" key="9">
    <source>
        <dbReference type="Proteomes" id="UP000199681"/>
    </source>
</evidence>
<dbReference type="AlphaFoldDB" id="A0A1I2ZLZ1"/>
<accession>A0A1I2ZLZ1</accession>
<evidence type="ECO:0000313" key="8">
    <source>
        <dbReference type="EMBL" id="TFB89541.1"/>
    </source>
</evidence>
<dbReference type="InterPro" id="IPR001123">
    <property type="entry name" value="LeuE-type"/>
</dbReference>
<dbReference type="Proteomes" id="UP000297963">
    <property type="component" value="Unassembled WGS sequence"/>
</dbReference>
<evidence type="ECO:0000256" key="3">
    <source>
        <dbReference type="ARBA" id="ARBA00022692"/>
    </source>
</evidence>
<keyword evidence="4 6" id="KW-1133">Transmembrane helix</keyword>
<proteinExistence type="predicted"/>
<dbReference type="Proteomes" id="UP000199681">
    <property type="component" value="Unassembled WGS sequence"/>
</dbReference>
<feature type="transmembrane region" description="Helical" evidence="6">
    <location>
        <begin position="15"/>
        <end position="41"/>
    </location>
</feature>
<evidence type="ECO:0000313" key="10">
    <source>
        <dbReference type="Proteomes" id="UP000297963"/>
    </source>
</evidence>
<dbReference type="GO" id="GO:0006865">
    <property type="term" value="P:amino acid transport"/>
    <property type="evidence" value="ECO:0007669"/>
    <property type="project" value="InterPro"/>
</dbReference>
<dbReference type="Pfam" id="PF01810">
    <property type="entry name" value="LysE"/>
    <property type="match status" value="1"/>
</dbReference>
<protein>
    <submittedName>
        <fullName evidence="7">Homoserine/homoserine lactone efflux protein</fullName>
    </submittedName>
</protein>
<evidence type="ECO:0000256" key="4">
    <source>
        <dbReference type="ARBA" id="ARBA00022989"/>
    </source>
</evidence>
<reference evidence="7 9" key="1">
    <citation type="submission" date="2016-10" db="EMBL/GenBank/DDBJ databases">
        <authorList>
            <person name="Varghese N."/>
            <person name="Submissions S."/>
        </authorList>
    </citation>
    <scope>NUCLEOTIDE SEQUENCE [LARGE SCALE GENOMIC DNA]</scope>
    <source>
        <strain evidence="7 9">GMCC 1.11211</strain>
    </source>
</reference>
<comment type="subcellular location">
    <subcellularLocation>
        <location evidence="1">Cell membrane</location>
        <topology evidence="1">Multi-pass membrane protein</topology>
    </subcellularLocation>
</comment>
<comment type="caution">
    <text evidence="8">The sequence shown here is derived from an EMBL/GenBank/DDBJ whole genome shotgun (WGS) entry which is preliminary data.</text>
</comment>
<evidence type="ECO:0000256" key="5">
    <source>
        <dbReference type="ARBA" id="ARBA00023136"/>
    </source>
</evidence>
<dbReference type="STRING" id="995038.SAMN05216274_104126"/>
<feature type="transmembrane region" description="Helical" evidence="6">
    <location>
        <begin position="53"/>
        <end position="72"/>
    </location>
</feature>
<evidence type="ECO:0000256" key="2">
    <source>
        <dbReference type="ARBA" id="ARBA00022475"/>
    </source>
</evidence>
<evidence type="ECO:0000256" key="6">
    <source>
        <dbReference type="SAM" id="Phobius"/>
    </source>
</evidence>
<keyword evidence="3 6" id="KW-0812">Transmembrane</keyword>
<organism evidence="8 10">
    <name type="scientific">Cryobacterium levicorallinum</name>
    <dbReference type="NCBI Taxonomy" id="995038"/>
    <lineage>
        <taxon>Bacteria</taxon>
        <taxon>Bacillati</taxon>
        <taxon>Actinomycetota</taxon>
        <taxon>Actinomycetes</taxon>
        <taxon>Micrococcales</taxon>
        <taxon>Microbacteriaceae</taxon>
        <taxon>Cryobacterium</taxon>
    </lineage>
</organism>
<sequence length="73" mass="8329">MPQFIQPEQPPRPQYLALTVSVVLIDIVVMWLFFAVAARSFQRFTNTTRGQLILNRTFGLLFISVALLLALVH</sequence>
<dbReference type="GO" id="GO:0005886">
    <property type="term" value="C:plasma membrane"/>
    <property type="evidence" value="ECO:0007669"/>
    <property type="project" value="UniProtKB-SubCell"/>
</dbReference>
<reference evidence="8 10" key="2">
    <citation type="submission" date="2019-03" db="EMBL/GenBank/DDBJ databases">
        <title>Genomics of glacier-inhabiting Cryobacterium strains.</title>
        <authorList>
            <person name="Liu Q."/>
            <person name="Xin Y.-H."/>
        </authorList>
    </citation>
    <scope>NUCLEOTIDE SEQUENCE [LARGE SCALE GENOMIC DNA]</scope>
    <source>
        <strain evidence="8 10">Hh34</strain>
    </source>
</reference>
<evidence type="ECO:0000313" key="7">
    <source>
        <dbReference type="EMBL" id="SFH38499.1"/>
    </source>
</evidence>
<keyword evidence="9" id="KW-1185">Reference proteome</keyword>
<keyword evidence="5 6" id="KW-0472">Membrane</keyword>
<keyword evidence="2" id="KW-1003">Cell membrane</keyword>
<evidence type="ECO:0000256" key="1">
    <source>
        <dbReference type="ARBA" id="ARBA00004651"/>
    </source>
</evidence>
<dbReference type="EMBL" id="FOPW01000004">
    <property type="protein sequence ID" value="SFH38499.1"/>
    <property type="molecule type" value="Genomic_DNA"/>
</dbReference>
<dbReference type="EMBL" id="SOFE01000001">
    <property type="protein sequence ID" value="TFB89541.1"/>
    <property type="molecule type" value="Genomic_DNA"/>
</dbReference>